<feature type="compositionally biased region" description="Low complexity" evidence="1">
    <location>
        <begin position="417"/>
        <end position="427"/>
    </location>
</feature>
<name>A0ABN9RWM9_9DINO</name>
<gene>
    <name evidence="2" type="ORF">PCOR1329_LOCUS24355</name>
</gene>
<feature type="region of interest" description="Disordered" evidence="1">
    <location>
        <begin position="269"/>
        <end position="297"/>
    </location>
</feature>
<accession>A0ABN9RWM9</accession>
<reference evidence="2" key="1">
    <citation type="submission" date="2023-10" db="EMBL/GenBank/DDBJ databases">
        <authorList>
            <person name="Chen Y."/>
            <person name="Shah S."/>
            <person name="Dougan E. K."/>
            <person name="Thang M."/>
            <person name="Chan C."/>
        </authorList>
    </citation>
    <scope>NUCLEOTIDE SEQUENCE [LARGE SCALE GENOMIC DNA]</scope>
</reference>
<comment type="caution">
    <text evidence="2">The sequence shown here is derived from an EMBL/GenBank/DDBJ whole genome shotgun (WGS) entry which is preliminary data.</text>
</comment>
<feature type="compositionally biased region" description="Basic and acidic residues" evidence="1">
    <location>
        <begin position="380"/>
        <end position="395"/>
    </location>
</feature>
<proteinExistence type="predicted"/>
<evidence type="ECO:0000313" key="2">
    <source>
        <dbReference type="EMBL" id="CAK0823771.1"/>
    </source>
</evidence>
<feature type="region of interest" description="Disordered" evidence="1">
    <location>
        <begin position="137"/>
        <end position="166"/>
    </location>
</feature>
<keyword evidence="3" id="KW-1185">Reference proteome</keyword>
<feature type="compositionally biased region" description="Low complexity" evidence="1">
    <location>
        <begin position="181"/>
        <end position="191"/>
    </location>
</feature>
<feature type="non-terminal residue" evidence="2">
    <location>
        <position position="457"/>
    </location>
</feature>
<sequence length="457" mass="47837">PDFFYDPILSGPLPPGPERSWRLRAIPSPGAVAPCFGPRGTPRGSARLEERRGQWGPGVRSWFLATLGFRPRHDGHASRAQRVRTVCVARRRSALPHATQRARRARPACSAVSGPRGAPHLSVRWACCVRRSIGAATASDVPRGGPRPPRGRGLDFQGRRPDKDQGAACLGRHRRLRRGTAAASAVRHAAPAPTPRGPRGGGPRICSRLPLLPPSPGRPCLVPAASSFALLGLPRVVFRPLGRPSRVQVVATACPRRFCLQPSWSESVGGARVGGSTASSVRSPGRPGGVLGPLGRPHPVQVVATAGPRRFWLRPSRNEDVGGARVGGSAASRSARASGGRAAVARGCPLLHALGRPQRGRALQPPPAVPSLARQPCPHRQADCRCPGAREETTGRHAVPLAAPLPPWRPDGGTPFSAGPRSSGSSALLAALPPHDYISAGVAGLARCESGTSPASE</sequence>
<feature type="region of interest" description="Disordered" evidence="1">
    <location>
        <begin position="180"/>
        <end position="204"/>
    </location>
</feature>
<dbReference type="EMBL" id="CAUYUJ010008376">
    <property type="protein sequence ID" value="CAK0823771.1"/>
    <property type="molecule type" value="Genomic_DNA"/>
</dbReference>
<feature type="non-terminal residue" evidence="2">
    <location>
        <position position="1"/>
    </location>
</feature>
<evidence type="ECO:0000313" key="3">
    <source>
        <dbReference type="Proteomes" id="UP001189429"/>
    </source>
</evidence>
<dbReference type="Proteomes" id="UP001189429">
    <property type="component" value="Unassembled WGS sequence"/>
</dbReference>
<organism evidence="2 3">
    <name type="scientific">Prorocentrum cordatum</name>
    <dbReference type="NCBI Taxonomy" id="2364126"/>
    <lineage>
        <taxon>Eukaryota</taxon>
        <taxon>Sar</taxon>
        <taxon>Alveolata</taxon>
        <taxon>Dinophyceae</taxon>
        <taxon>Prorocentrales</taxon>
        <taxon>Prorocentraceae</taxon>
        <taxon>Prorocentrum</taxon>
    </lineage>
</organism>
<evidence type="ECO:0000256" key="1">
    <source>
        <dbReference type="SAM" id="MobiDB-lite"/>
    </source>
</evidence>
<protein>
    <submittedName>
        <fullName evidence="2">Uncharacterized protein</fullName>
    </submittedName>
</protein>
<feature type="region of interest" description="Disordered" evidence="1">
    <location>
        <begin position="357"/>
        <end position="427"/>
    </location>
</feature>